<keyword evidence="1" id="KW-0378">Hydrolase</keyword>
<dbReference type="PANTHER" id="PTHR30337">
    <property type="entry name" value="COMPONENT OF ATP-DEPENDENT DSDNA EXONUCLEASE"/>
    <property type="match status" value="1"/>
</dbReference>
<reference evidence="4 6" key="2">
    <citation type="submission" date="2016-10" db="EMBL/GenBank/DDBJ databases">
        <authorList>
            <person name="Varghese N."/>
            <person name="Submissions S."/>
        </authorList>
    </citation>
    <scope>NUCLEOTIDE SEQUENCE [LARGE SCALE GENOMIC DNA]</scope>
    <source>
        <strain evidence="4 6">CGMCC 1.3889</strain>
    </source>
</reference>
<dbReference type="GeneID" id="76043671"/>
<keyword evidence="4" id="KW-0269">Exonuclease</keyword>
<feature type="domain" description="Calcineurin-like phosphoesterase" evidence="2">
    <location>
        <begin position="1"/>
        <end position="199"/>
    </location>
</feature>
<dbReference type="Proteomes" id="UP000051749">
    <property type="component" value="Unassembled WGS sequence"/>
</dbReference>
<dbReference type="InterPro" id="IPR050535">
    <property type="entry name" value="DNA_Repair-Maintenance_Comp"/>
</dbReference>
<dbReference type="SUPFAM" id="SSF56300">
    <property type="entry name" value="Metallo-dependent phosphatases"/>
    <property type="match status" value="1"/>
</dbReference>
<evidence type="ECO:0000313" key="5">
    <source>
        <dbReference type="Proteomes" id="UP000051749"/>
    </source>
</evidence>
<dbReference type="InterPro" id="IPR004843">
    <property type="entry name" value="Calcineurin-like_PHP"/>
</dbReference>
<reference evidence="3 5" key="1">
    <citation type="journal article" date="2015" name="Genome Announc.">
        <title>Expanding the biotechnology potential of lactobacilli through comparative genomics of 213 strains and associated genera.</title>
        <authorList>
            <person name="Sun Z."/>
            <person name="Harris H.M."/>
            <person name="McCann A."/>
            <person name="Guo C."/>
            <person name="Argimon S."/>
            <person name="Zhang W."/>
            <person name="Yang X."/>
            <person name="Jeffery I.B."/>
            <person name="Cooney J.C."/>
            <person name="Kagawa T.F."/>
            <person name="Liu W."/>
            <person name="Song Y."/>
            <person name="Salvetti E."/>
            <person name="Wrobel A."/>
            <person name="Rasinkangas P."/>
            <person name="Parkhill J."/>
            <person name="Rea M.C."/>
            <person name="O'Sullivan O."/>
            <person name="Ritari J."/>
            <person name="Douillard F.P."/>
            <person name="Paul Ross R."/>
            <person name="Yang R."/>
            <person name="Briner A.E."/>
            <person name="Felis G.E."/>
            <person name="de Vos W.M."/>
            <person name="Barrangou R."/>
            <person name="Klaenhammer T.R."/>
            <person name="Caufield P.W."/>
            <person name="Cui Y."/>
            <person name="Zhang H."/>
            <person name="O'Toole P.W."/>
        </authorList>
    </citation>
    <scope>NUCLEOTIDE SEQUENCE [LARGE SCALE GENOMIC DNA]</scope>
    <source>
        <strain evidence="3 5">DSM 22301</strain>
    </source>
</reference>
<comment type="caution">
    <text evidence="3">The sequence shown here is derived from an EMBL/GenBank/DDBJ whole genome shotgun (WGS) entry which is preliminary data.</text>
</comment>
<dbReference type="EMBL" id="FOGK01000010">
    <property type="protein sequence ID" value="SER58789.1"/>
    <property type="molecule type" value="Genomic_DNA"/>
</dbReference>
<dbReference type="RefSeq" id="WP_057806390.1">
    <property type="nucleotide sequence ID" value="NZ_BJYP01000006.1"/>
</dbReference>
<evidence type="ECO:0000256" key="1">
    <source>
        <dbReference type="ARBA" id="ARBA00022801"/>
    </source>
</evidence>
<evidence type="ECO:0000313" key="3">
    <source>
        <dbReference type="EMBL" id="KRN82357.1"/>
    </source>
</evidence>
<accession>A0A0R2K4V9</accession>
<protein>
    <submittedName>
        <fullName evidence="4">DNA repair exonuclease SbcCD nuclease subunit</fullName>
    </submittedName>
    <submittedName>
        <fullName evidence="3">Metallophosphoesterase</fullName>
    </submittedName>
</protein>
<dbReference type="AlphaFoldDB" id="A0A0R2K4V9"/>
<dbReference type="PIRSF" id="PIRSF033091">
    <property type="entry name" value="Pesterase_YhaO"/>
    <property type="match status" value="1"/>
</dbReference>
<proteinExistence type="predicted"/>
<dbReference type="InterPro" id="IPR029052">
    <property type="entry name" value="Metallo-depent_PP-like"/>
</dbReference>
<keyword evidence="6" id="KW-1185">Reference proteome</keyword>
<evidence type="ECO:0000313" key="4">
    <source>
        <dbReference type="EMBL" id="SER58789.1"/>
    </source>
</evidence>
<dbReference type="InterPro" id="IPR041796">
    <property type="entry name" value="Mre11_N"/>
</dbReference>
<dbReference type="Pfam" id="PF00149">
    <property type="entry name" value="Metallophos"/>
    <property type="match status" value="1"/>
</dbReference>
<organism evidence="3 5">
    <name type="scientific">Pediococcus ethanolidurans</name>
    <dbReference type="NCBI Taxonomy" id="319653"/>
    <lineage>
        <taxon>Bacteria</taxon>
        <taxon>Bacillati</taxon>
        <taxon>Bacillota</taxon>
        <taxon>Bacilli</taxon>
        <taxon>Lactobacillales</taxon>
        <taxon>Lactobacillaceae</taxon>
        <taxon>Pediococcus</taxon>
    </lineage>
</organism>
<evidence type="ECO:0000313" key="6">
    <source>
        <dbReference type="Proteomes" id="UP000182818"/>
    </source>
</evidence>
<keyword evidence="4" id="KW-0540">Nuclease</keyword>
<dbReference type="Gene3D" id="3.60.21.10">
    <property type="match status" value="1"/>
</dbReference>
<dbReference type="PANTHER" id="PTHR30337:SF7">
    <property type="entry name" value="PHOSPHOESTERASE"/>
    <property type="match status" value="1"/>
</dbReference>
<gene>
    <name evidence="3" type="ORF">IV87_GL000291</name>
    <name evidence="4" type="ORF">SAMN04487973_11042</name>
</gene>
<evidence type="ECO:0000259" key="2">
    <source>
        <dbReference type="Pfam" id="PF00149"/>
    </source>
</evidence>
<dbReference type="EMBL" id="JQBY01000011">
    <property type="protein sequence ID" value="KRN82357.1"/>
    <property type="molecule type" value="Genomic_DNA"/>
</dbReference>
<dbReference type="InterPro" id="IPR014576">
    <property type="entry name" value="Pesterase_YhaO"/>
</dbReference>
<sequence length="409" mass="46369">MKFIHAADIHLDSPFKGLRKAPDQIWNLIHDSTYHAFANMVSTAINENVDFVLIVGDLFDQVQHSIRADLFVNDQFERLNQQQIPVYLSYGNHDYLNENTEIIDYPKNVHVFPKQPQEEYLTLKDGTTVTIVGFSYDKQAVKEDVVGGFPSRSQTDFEIGTVHGSLDTLNAPEANYAPFSKGELLALHYDYWALGHIHKRQILNEDPAIIYPGNLQGRHKNEPGAKGFYLVSSEGQKLNPEFIAASVVDWQTVIIDAEAKDSFDNIVKKILNAIENLFDKKPTFVDVKIKNAQDLGNSILIRIKDDSLLEVVQQKLLKSSSSWVYEIAPVPTHEISNLSALDSEFWEQSRKKVFTAENIDKTAGKLLNYKFITEALDDESQDTQLQELAETLLLENGGREEQNDEDIKD</sequence>
<dbReference type="Proteomes" id="UP000182818">
    <property type="component" value="Unassembled WGS sequence"/>
</dbReference>
<dbReference type="STRING" id="319653.SAMN04487973_11042"/>
<dbReference type="GO" id="GO:0004527">
    <property type="term" value="F:exonuclease activity"/>
    <property type="evidence" value="ECO:0007669"/>
    <property type="project" value="UniProtKB-KW"/>
</dbReference>
<dbReference type="CDD" id="cd00840">
    <property type="entry name" value="MPP_Mre11_N"/>
    <property type="match status" value="1"/>
</dbReference>
<dbReference type="PATRIC" id="fig|319653.3.peg.298"/>
<name>A0A0R2K4V9_9LACO</name>